<evidence type="ECO:0000256" key="6">
    <source>
        <dbReference type="ARBA" id="ARBA00022692"/>
    </source>
</evidence>
<dbReference type="FunFam" id="3.40.1690.10:FF:000001">
    <property type="entry name" value="Flagellar biosynthetic protein FlhB"/>
    <property type="match status" value="1"/>
</dbReference>
<dbReference type="GO" id="GO:0005886">
    <property type="term" value="C:plasma membrane"/>
    <property type="evidence" value="ECO:0007669"/>
    <property type="project" value="UniProtKB-SubCell"/>
</dbReference>
<feature type="transmembrane region" description="Helical" evidence="12">
    <location>
        <begin position="144"/>
        <end position="165"/>
    </location>
</feature>
<evidence type="ECO:0000256" key="12">
    <source>
        <dbReference type="RuleBase" id="RU364091"/>
    </source>
</evidence>
<dbReference type="PANTHER" id="PTHR30531">
    <property type="entry name" value="FLAGELLAR BIOSYNTHETIC PROTEIN FLHB"/>
    <property type="match status" value="1"/>
</dbReference>
<sequence>MDIQLFADPEKTEKPTPRRRKKAREEGQVATSRELNMAVSFIASAFAMRFLFQRLVLALEKTSFEFFTLNGYEQQLDSFGQNLLWQFTHVLLIVAMIFMVTILAAVFVGSLQTKFFFSFKPLRIDLKRINPVEGFKRMFSLRSLFELIKSIFKMVIVGYVGYSIVRKNWKTFALYSDMDLFEASKKLFVLLYEVMFQCGLALLALAFFDYFYQWWEFEKSLRMTRQELKEEYREVEGSPEIKRKQREIMIRLARGRMLQEVPKADVVVTNPTHIAVALKYDAEEMEAPIVLAKGLDELAQKIVEIARQNNIPIVRNPQVARQLYYSVEVGEQIPPTLYRAVAEILAYVYSLKT</sequence>
<dbReference type="KEGG" id="tta:Theth_0699"/>
<keyword evidence="8 12" id="KW-0653">Protein transport</keyword>
<dbReference type="RefSeq" id="WP_013932006.1">
    <property type="nucleotide sequence ID" value="NC_015707.1"/>
</dbReference>
<evidence type="ECO:0000256" key="5">
    <source>
        <dbReference type="ARBA" id="ARBA00022475"/>
    </source>
</evidence>
<dbReference type="eggNOG" id="COG1377">
    <property type="taxonomic scope" value="Bacteria"/>
</dbReference>
<dbReference type="GO" id="GO:0009306">
    <property type="term" value="P:protein secretion"/>
    <property type="evidence" value="ECO:0007669"/>
    <property type="project" value="InterPro"/>
</dbReference>
<dbReference type="InterPro" id="IPR006136">
    <property type="entry name" value="FlhB"/>
</dbReference>
<keyword evidence="9 12" id="KW-1133">Transmembrane helix</keyword>
<dbReference type="Proteomes" id="UP000006804">
    <property type="component" value="Chromosome"/>
</dbReference>
<name>F7YXY5_9THEM</name>
<comment type="caution">
    <text evidence="12">Lacks conserved residue(s) required for the propagation of feature annotation.</text>
</comment>
<evidence type="ECO:0000256" key="2">
    <source>
        <dbReference type="ARBA" id="ARBA00010690"/>
    </source>
</evidence>
<dbReference type="InterPro" id="IPR029025">
    <property type="entry name" value="T3SS_substrate_exporter_C"/>
</dbReference>
<evidence type="ECO:0000256" key="9">
    <source>
        <dbReference type="ARBA" id="ARBA00022989"/>
    </source>
</evidence>
<gene>
    <name evidence="12" type="primary">flhB</name>
    <name evidence="14" type="ORF">Theth_0699</name>
</gene>
<keyword evidence="14" id="KW-0282">Flagellum</keyword>
<protein>
    <recommendedName>
        <fullName evidence="3 12">Flagellar biosynthetic protein FlhB</fullName>
    </recommendedName>
</protein>
<evidence type="ECO:0000256" key="7">
    <source>
        <dbReference type="ARBA" id="ARBA00022795"/>
    </source>
</evidence>
<evidence type="ECO:0000256" key="4">
    <source>
        <dbReference type="ARBA" id="ARBA00022448"/>
    </source>
</evidence>
<keyword evidence="7 12" id="KW-1005">Bacterial flagellum biogenesis</keyword>
<feature type="region of interest" description="Disordered" evidence="13">
    <location>
        <begin position="1"/>
        <end position="27"/>
    </location>
</feature>
<accession>F7YXY5</accession>
<keyword evidence="10 12" id="KW-0472">Membrane</keyword>
<dbReference type="Gene3D" id="6.10.250.2080">
    <property type="match status" value="1"/>
</dbReference>
<evidence type="ECO:0000256" key="13">
    <source>
        <dbReference type="SAM" id="MobiDB-lite"/>
    </source>
</evidence>
<evidence type="ECO:0000313" key="14">
    <source>
        <dbReference type="EMBL" id="AEH50784.1"/>
    </source>
</evidence>
<evidence type="ECO:0000313" key="15">
    <source>
        <dbReference type="Proteomes" id="UP000006804"/>
    </source>
</evidence>
<dbReference type="Gene3D" id="3.40.1690.10">
    <property type="entry name" value="secretion proteins EscU"/>
    <property type="match status" value="1"/>
</dbReference>
<keyword evidence="14" id="KW-0969">Cilium</keyword>
<dbReference type="Pfam" id="PF01312">
    <property type="entry name" value="Bac_export_2"/>
    <property type="match status" value="1"/>
</dbReference>
<proteinExistence type="inferred from homology"/>
<dbReference type="SUPFAM" id="SSF160544">
    <property type="entry name" value="EscU C-terminal domain-like"/>
    <property type="match status" value="1"/>
</dbReference>
<keyword evidence="6 12" id="KW-0812">Transmembrane</keyword>
<keyword evidence="11 12" id="KW-1006">Bacterial flagellum protein export</keyword>
<evidence type="ECO:0000256" key="1">
    <source>
        <dbReference type="ARBA" id="ARBA00004651"/>
    </source>
</evidence>
<reference evidence="14 15" key="1">
    <citation type="submission" date="2010-11" db="EMBL/GenBank/DDBJ databases">
        <title>The complete genome of Thermotoga thermarum DSM 5069.</title>
        <authorList>
            <consortium name="US DOE Joint Genome Institute (JGI-PGF)"/>
            <person name="Lucas S."/>
            <person name="Copeland A."/>
            <person name="Lapidus A."/>
            <person name="Bruce D."/>
            <person name="Goodwin L."/>
            <person name="Pitluck S."/>
            <person name="Kyrpides N."/>
            <person name="Mavromatis K."/>
            <person name="Ivanova N."/>
            <person name="Zeytun A."/>
            <person name="Brettin T."/>
            <person name="Detter J.C."/>
            <person name="Tapia R."/>
            <person name="Han C."/>
            <person name="Land M."/>
            <person name="Hauser L."/>
            <person name="Markowitz V."/>
            <person name="Cheng J.-F."/>
            <person name="Hugenholtz P."/>
            <person name="Woyke T."/>
            <person name="Wu D."/>
            <person name="Spring S."/>
            <person name="Schroeder M."/>
            <person name="Brambilla E."/>
            <person name="Klenk H.-P."/>
            <person name="Eisen J.A."/>
        </authorList>
    </citation>
    <scope>NUCLEOTIDE SEQUENCE [LARGE SCALE GENOMIC DNA]</scope>
    <source>
        <strain evidence="14 15">DSM 5069</strain>
    </source>
</reference>
<dbReference type="HOGENOM" id="CLU_041013_1_2_0"/>
<dbReference type="AlphaFoldDB" id="F7YXY5"/>
<keyword evidence="14" id="KW-0966">Cell projection</keyword>
<comment type="function">
    <text evidence="12">Required for formation of the rod structure in the basal body of the flagellar apparatus. Together with FliI and FliH, may constitute the export apparatus of flagellin.</text>
</comment>
<dbReference type="GO" id="GO:0044780">
    <property type="term" value="P:bacterial-type flagellum assembly"/>
    <property type="evidence" value="ECO:0007669"/>
    <property type="project" value="InterPro"/>
</dbReference>
<evidence type="ECO:0000256" key="10">
    <source>
        <dbReference type="ARBA" id="ARBA00023136"/>
    </source>
</evidence>
<organism evidence="14 15">
    <name type="scientific">Pseudothermotoga thermarum DSM 5069</name>
    <dbReference type="NCBI Taxonomy" id="688269"/>
    <lineage>
        <taxon>Bacteria</taxon>
        <taxon>Thermotogati</taxon>
        <taxon>Thermotogota</taxon>
        <taxon>Thermotogae</taxon>
        <taxon>Thermotogales</taxon>
        <taxon>Thermotogaceae</taxon>
        <taxon>Pseudothermotoga</taxon>
    </lineage>
</organism>
<evidence type="ECO:0000256" key="3">
    <source>
        <dbReference type="ARBA" id="ARBA00021622"/>
    </source>
</evidence>
<comment type="subcellular location">
    <subcellularLocation>
        <location evidence="1">Cell membrane</location>
        <topology evidence="1">Multi-pass membrane protein</topology>
    </subcellularLocation>
</comment>
<dbReference type="MEROPS" id="N06.A01"/>
<dbReference type="STRING" id="688269.Theth_0699"/>
<dbReference type="InterPro" id="IPR006135">
    <property type="entry name" value="T3SS_substrate_exporter"/>
</dbReference>
<feature type="transmembrane region" description="Helical" evidence="12">
    <location>
        <begin position="87"/>
        <end position="111"/>
    </location>
</feature>
<dbReference type="PRINTS" id="PR00950">
    <property type="entry name" value="TYPE3IMSPROT"/>
</dbReference>
<evidence type="ECO:0000256" key="8">
    <source>
        <dbReference type="ARBA" id="ARBA00022927"/>
    </source>
</evidence>
<keyword evidence="4 12" id="KW-0813">Transport</keyword>
<feature type="transmembrane region" description="Helical" evidence="12">
    <location>
        <begin position="187"/>
        <end position="212"/>
    </location>
</feature>
<comment type="similarity">
    <text evidence="2 12">Belongs to the type III secretion exporter family.</text>
</comment>
<evidence type="ECO:0000256" key="11">
    <source>
        <dbReference type="ARBA" id="ARBA00023225"/>
    </source>
</evidence>
<dbReference type="EMBL" id="CP002351">
    <property type="protein sequence ID" value="AEH50784.1"/>
    <property type="molecule type" value="Genomic_DNA"/>
</dbReference>
<keyword evidence="15" id="KW-1185">Reference proteome</keyword>
<dbReference type="NCBIfam" id="TIGR00328">
    <property type="entry name" value="flhB"/>
    <property type="match status" value="1"/>
</dbReference>
<dbReference type="PANTHER" id="PTHR30531:SF12">
    <property type="entry name" value="FLAGELLAR BIOSYNTHETIC PROTEIN FLHB"/>
    <property type="match status" value="1"/>
</dbReference>
<dbReference type="PATRIC" id="fig|688269.3.peg.723"/>
<keyword evidence="5 12" id="KW-1003">Cell membrane</keyword>